<sequence length="466" mass="49366">MTNNQPHHDLSGPPTAPPLILGPSIGTSLAVWEPQLPALTRTHRILRWDLPGHGGSPAALLPSDGSATIGDLAALVLRLADEQGWERFAYAGVSIGGAVGLHLAAHHPERLTSLAVVCSSARFGDPAAWRERAALVRAEGTEAMVASRPGTWFAHGFAHTPVGAALIEDLRATDRAGYAACCDALAAYDITADLERIAVPTLVVAGRDDPATPPAHARRIADAVPGASLLEVAGAAHLAGVERPEPVTAALLAHLTDSTAQPHQPHDDPTARPQNDTPHDDAPSRPQNETPHDDAPHTHTPHDTTPPTDTPHTDPSRHAAGMAVRRDVLGNAHVDRAVARTTPFTARFQDFITRYAWGEIWTGDGLDRRTRSCITLTALIAHGHDAELAMHIRAALTNGLTREEIGEVLLQSAIYCGVPAANSAFATAQRVFDEIDAEHVTTRATTTSTATTTPKVDTASRSDTEK</sequence>
<feature type="domain" description="AB hydrolase-1" evidence="2">
    <location>
        <begin position="17"/>
        <end position="149"/>
    </location>
</feature>
<dbReference type="InterPro" id="IPR052512">
    <property type="entry name" value="4CMD/NDH-1_regulator"/>
</dbReference>
<dbReference type="InterPro" id="IPR013595">
    <property type="entry name" value="Pept_S33_TAP-like_C"/>
</dbReference>
<dbReference type="GO" id="GO:0051920">
    <property type="term" value="F:peroxiredoxin activity"/>
    <property type="evidence" value="ECO:0007669"/>
    <property type="project" value="InterPro"/>
</dbReference>
<dbReference type="InterPro" id="IPR012788">
    <property type="entry name" value="Decarb_PcaC"/>
</dbReference>
<dbReference type="InterPro" id="IPR029032">
    <property type="entry name" value="AhpD-like"/>
</dbReference>
<dbReference type="Gene3D" id="1.20.1290.10">
    <property type="entry name" value="AhpD-like"/>
    <property type="match status" value="1"/>
</dbReference>
<dbReference type="SUPFAM" id="SSF69118">
    <property type="entry name" value="AhpD-like"/>
    <property type="match status" value="1"/>
</dbReference>
<dbReference type="Pfam" id="PF00561">
    <property type="entry name" value="Abhydrolase_1"/>
    <property type="match status" value="1"/>
</dbReference>
<gene>
    <name evidence="5" type="ORF">SMALB_3248</name>
</gene>
<name>A0A7X5X255_STRMQ</name>
<feature type="region of interest" description="Disordered" evidence="1">
    <location>
        <begin position="443"/>
        <end position="466"/>
    </location>
</feature>
<dbReference type="Gene3D" id="3.40.50.1820">
    <property type="entry name" value="alpha/beta hydrolase"/>
    <property type="match status" value="1"/>
</dbReference>
<dbReference type="InterPro" id="IPR003779">
    <property type="entry name" value="CMD-like"/>
</dbReference>
<protein>
    <submittedName>
        <fullName evidence="5">3-oxoadipate enol-lactonase</fullName>
    </submittedName>
</protein>
<feature type="domain" description="Carboxymuconolactone decarboxylase-like" evidence="3">
    <location>
        <begin position="347"/>
        <end position="429"/>
    </location>
</feature>
<comment type="caution">
    <text evidence="5">The sequence shown here is derived from an EMBL/GenBank/DDBJ whole genome shotgun (WGS) entry which is preliminary data.</text>
</comment>
<evidence type="ECO:0000259" key="2">
    <source>
        <dbReference type="Pfam" id="PF00561"/>
    </source>
</evidence>
<dbReference type="Proteomes" id="UP000536624">
    <property type="component" value="Unassembled WGS sequence"/>
</dbReference>
<feature type="region of interest" description="Disordered" evidence="1">
    <location>
        <begin position="258"/>
        <end position="317"/>
    </location>
</feature>
<dbReference type="GO" id="GO:0047570">
    <property type="term" value="F:3-oxoadipate enol-lactonase activity"/>
    <property type="evidence" value="ECO:0007669"/>
    <property type="project" value="InterPro"/>
</dbReference>
<dbReference type="InterPro" id="IPR000073">
    <property type="entry name" value="AB_hydrolase_1"/>
</dbReference>
<dbReference type="PANTHER" id="PTHR33570">
    <property type="entry name" value="4-CARBOXYMUCONOLACTONE DECARBOXYLASE FAMILY PROTEIN"/>
    <property type="match status" value="1"/>
</dbReference>
<dbReference type="NCBIfam" id="TIGR02427">
    <property type="entry name" value="protocat_pcaD"/>
    <property type="match status" value="1"/>
</dbReference>
<dbReference type="Pfam" id="PF02627">
    <property type="entry name" value="CMD"/>
    <property type="match status" value="1"/>
</dbReference>
<proteinExistence type="predicted"/>
<evidence type="ECO:0000256" key="1">
    <source>
        <dbReference type="SAM" id="MobiDB-lite"/>
    </source>
</evidence>
<organism evidence="5 6">
    <name type="scientific">Streptomyces malaysiensis</name>
    <dbReference type="NCBI Taxonomy" id="92644"/>
    <lineage>
        <taxon>Bacteria</taxon>
        <taxon>Bacillati</taxon>
        <taxon>Actinomycetota</taxon>
        <taxon>Actinomycetes</taxon>
        <taxon>Kitasatosporales</taxon>
        <taxon>Streptomycetaceae</taxon>
        <taxon>Streptomyces</taxon>
        <taxon>Streptomyces violaceusniger group</taxon>
    </lineage>
</organism>
<evidence type="ECO:0000313" key="5">
    <source>
        <dbReference type="EMBL" id="NIY65264.1"/>
    </source>
</evidence>
<evidence type="ECO:0000313" key="6">
    <source>
        <dbReference type="Proteomes" id="UP000536624"/>
    </source>
</evidence>
<reference evidence="5 6" key="1">
    <citation type="submission" date="2020-02" db="EMBL/GenBank/DDBJ databases">
        <title>Streptomyces malaysiensis DSM14702 (JHCC583434, PFL_A843) Genome sequencing and assembly.</title>
        <authorList>
            <person name="Samborskyy M."/>
        </authorList>
    </citation>
    <scope>NUCLEOTIDE SEQUENCE [LARGE SCALE GENOMIC DNA]</scope>
    <source>
        <strain evidence="5 6">DSM 14702</strain>
    </source>
</reference>
<feature type="domain" description="Peptidase S33 tripeptidyl aminopeptidase-like C-terminal" evidence="4">
    <location>
        <begin position="197"/>
        <end position="257"/>
    </location>
</feature>
<dbReference type="RefSeq" id="WP_167501436.1">
    <property type="nucleotide sequence ID" value="NZ_JAALLH010000001.1"/>
</dbReference>
<dbReference type="PANTHER" id="PTHR33570:SF2">
    <property type="entry name" value="CARBOXYMUCONOLACTONE DECARBOXYLASE-LIKE DOMAIN-CONTAINING PROTEIN"/>
    <property type="match status" value="1"/>
</dbReference>
<dbReference type="AlphaFoldDB" id="A0A7X5X255"/>
<dbReference type="GO" id="GO:0042952">
    <property type="term" value="P:beta-ketoadipate pathway"/>
    <property type="evidence" value="ECO:0007669"/>
    <property type="project" value="InterPro"/>
</dbReference>
<evidence type="ECO:0000259" key="3">
    <source>
        <dbReference type="Pfam" id="PF02627"/>
    </source>
</evidence>
<dbReference type="InterPro" id="IPR026968">
    <property type="entry name" value="PcaD/CatD"/>
</dbReference>
<dbReference type="Pfam" id="PF08386">
    <property type="entry name" value="Abhydrolase_4"/>
    <property type="match status" value="1"/>
</dbReference>
<dbReference type="PRINTS" id="PR00111">
    <property type="entry name" value="ABHYDROLASE"/>
</dbReference>
<feature type="compositionally biased region" description="Basic and acidic residues" evidence="1">
    <location>
        <begin position="290"/>
        <end position="302"/>
    </location>
</feature>
<dbReference type="InterPro" id="IPR029058">
    <property type="entry name" value="AB_hydrolase_fold"/>
</dbReference>
<feature type="compositionally biased region" description="Low complexity" evidence="1">
    <location>
        <begin position="443"/>
        <end position="453"/>
    </location>
</feature>
<accession>A0A7X5X255</accession>
<dbReference type="SUPFAM" id="SSF53474">
    <property type="entry name" value="alpha/beta-Hydrolases"/>
    <property type="match status" value="1"/>
</dbReference>
<dbReference type="EMBL" id="JAALLH010000001">
    <property type="protein sequence ID" value="NIY65264.1"/>
    <property type="molecule type" value="Genomic_DNA"/>
</dbReference>
<dbReference type="NCBIfam" id="TIGR02425">
    <property type="entry name" value="decarb_PcaC"/>
    <property type="match status" value="1"/>
</dbReference>
<evidence type="ECO:0000259" key="4">
    <source>
        <dbReference type="Pfam" id="PF08386"/>
    </source>
</evidence>